<feature type="transmembrane region" description="Helical" evidence="1">
    <location>
        <begin position="21"/>
        <end position="44"/>
    </location>
</feature>
<gene>
    <name evidence="2" type="ORF">TGMAS_263240</name>
</gene>
<comment type="caution">
    <text evidence="2">The sequence shown here is derived from an EMBL/GenBank/DDBJ whole genome shotgun (WGS) entry which is preliminary data.</text>
</comment>
<proteinExistence type="predicted"/>
<dbReference type="InterPro" id="IPR004891">
    <property type="entry name" value="Mercury-R_MerC"/>
</dbReference>
<dbReference type="VEuPathDB" id="ToxoDB:TGMAS_263240"/>
<protein>
    <submittedName>
        <fullName evidence="2">MerC mercury resistance protein</fullName>
    </submittedName>
</protein>
<name>A0A086PVX9_TOXGO</name>
<dbReference type="GO" id="GO:0016020">
    <property type="term" value="C:membrane"/>
    <property type="evidence" value="ECO:0007669"/>
    <property type="project" value="InterPro"/>
</dbReference>
<evidence type="ECO:0000256" key="1">
    <source>
        <dbReference type="SAM" id="Phobius"/>
    </source>
</evidence>
<dbReference type="AlphaFoldDB" id="A0A086PVX9"/>
<keyword evidence="1" id="KW-0472">Membrane</keyword>
<organism evidence="2 3">
    <name type="scientific">Toxoplasma gondii MAS</name>
    <dbReference type="NCBI Taxonomy" id="943118"/>
    <lineage>
        <taxon>Eukaryota</taxon>
        <taxon>Sar</taxon>
        <taxon>Alveolata</taxon>
        <taxon>Apicomplexa</taxon>
        <taxon>Conoidasida</taxon>
        <taxon>Coccidia</taxon>
        <taxon>Eucoccidiorida</taxon>
        <taxon>Eimeriorina</taxon>
        <taxon>Sarcocystidae</taxon>
        <taxon>Toxoplasma</taxon>
    </lineage>
</organism>
<dbReference type="OrthoDB" id="329987at2759"/>
<reference evidence="2 3" key="1">
    <citation type="submission" date="2014-04" db="EMBL/GenBank/DDBJ databases">
        <authorList>
            <person name="Sibley D."/>
            <person name="Venepally P."/>
            <person name="Karamycheva S."/>
            <person name="Hadjithomas M."/>
            <person name="Khan A."/>
            <person name="Brunk B."/>
            <person name="Roos D."/>
            <person name="Caler E."/>
            <person name="Lorenzi H."/>
        </authorList>
    </citation>
    <scope>NUCLEOTIDE SEQUENCE [LARGE SCALE GENOMIC DNA]</scope>
    <source>
        <strain evidence="2 3">MAS</strain>
    </source>
</reference>
<dbReference type="Pfam" id="PF03203">
    <property type="entry name" value="MerC"/>
    <property type="match status" value="1"/>
</dbReference>
<keyword evidence="1" id="KW-0812">Transmembrane</keyword>
<dbReference type="GO" id="GO:0015097">
    <property type="term" value="F:mercury ion transmembrane transporter activity"/>
    <property type="evidence" value="ECO:0007669"/>
    <property type="project" value="InterPro"/>
</dbReference>
<dbReference type="Proteomes" id="UP000028821">
    <property type="component" value="Unassembled WGS sequence"/>
</dbReference>
<feature type="transmembrane region" description="Helical" evidence="1">
    <location>
        <begin position="118"/>
        <end position="139"/>
    </location>
</feature>
<dbReference type="EMBL" id="AEXC02002523">
    <property type="protein sequence ID" value="KFH04511.1"/>
    <property type="molecule type" value="Genomic_DNA"/>
</dbReference>
<feature type="transmembrane region" description="Helical" evidence="1">
    <location>
        <begin position="64"/>
        <end position="82"/>
    </location>
</feature>
<keyword evidence="1" id="KW-1133">Transmembrane helix</keyword>
<evidence type="ECO:0000313" key="2">
    <source>
        <dbReference type="EMBL" id="KFH04511.1"/>
    </source>
</evidence>
<accession>A0A086PVX9</accession>
<sequence length="181" mass="19642">MAAVWRAVQFVSSWSLSDWSSFAAVLCAIDCTVLPALVAVLPVLGLIGDAEGAHEQLHHYSHLAAFYVVLPLGLITLVINYTQHRRPHLLLWGLLGLSIVFVAHSHHRVPLPHWLHEIVHHHTAVGVLGSAVLISSNFFSHRAIHGHGAAGSHTCCEMKGRCHALNGDRHDVGVASQAKVN</sequence>
<evidence type="ECO:0000313" key="3">
    <source>
        <dbReference type="Proteomes" id="UP000028821"/>
    </source>
</evidence>
<feature type="transmembrane region" description="Helical" evidence="1">
    <location>
        <begin position="89"/>
        <end position="106"/>
    </location>
</feature>